<feature type="domain" description="Glycoside hydrolase family 31 N-terminal" evidence="8">
    <location>
        <begin position="80"/>
        <end position="245"/>
    </location>
</feature>
<dbReference type="Proteomes" id="UP000654370">
    <property type="component" value="Unassembled WGS sequence"/>
</dbReference>
<evidence type="ECO:0000256" key="5">
    <source>
        <dbReference type="ARBA" id="ARBA00066962"/>
    </source>
</evidence>
<keyword evidence="3 6" id="KW-0326">Glycosidase</keyword>
<dbReference type="SUPFAM" id="SSF117125">
    <property type="entry name" value="Putative glucosidase YicI, C-terminal domain"/>
    <property type="match status" value="1"/>
</dbReference>
<evidence type="ECO:0000256" key="2">
    <source>
        <dbReference type="ARBA" id="ARBA00022801"/>
    </source>
</evidence>
<dbReference type="PANTHER" id="PTHR43053">
    <property type="entry name" value="GLYCOSIDASE FAMILY 31"/>
    <property type="match status" value="1"/>
</dbReference>
<dbReference type="InterPro" id="IPR050985">
    <property type="entry name" value="Alpha-glycosidase_related"/>
</dbReference>
<protein>
    <recommendedName>
        <fullName evidence="5">alpha-D-xyloside xylohydrolase</fullName>
        <ecNumber evidence="5">3.2.1.177</ecNumber>
    </recommendedName>
</protein>
<dbReference type="Gene3D" id="3.20.20.80">
    <property type="entry name" value="Glycosidases"/>
    <property type="match status" value="1"/>
</dbReference>
<dbReference type="InterPro" id="IPR013780">
    <property type="entry name" value="Glyco_hydro_b"/>
</dbReference>
<organism evidence="10 11">
    <name type="scientific">Mortierella isabellina</name>
    <name type="common">Filamentous fungus</name>
    <name type="synonym">Umbelopsis isabellina</name>
    <dbReference type="NCBI Taxonomy" id="91625"/>
    <lineage>
        <taxon>Eukaryota</taxon>
        <taxon>Fungi</taxon>
        <taxon>Fungi incertae sedis</taxon>
        <taxon>Mucoromycota</taxon>
        <taxon>Mucoromycotina</taxon>
        <taxon>Umbelopsidomycetes</taxon>
        <taxon>Umbelopsidales</taxon>
        <taxon>Umbelopsidaceae</taxon>
        <taxon>Umbelopsis</taxon>
    </lineage>
</organism>
<dbReference type="GO" id="GO:0005975">
    <property type="term" value="P:carbohydrate metabolic process"/>
    <property type="evidence" value="ECO:0007669"/>
    <property type="project" value="InterPro"/>
</dbReference>
<dbReference type="Pfam" id="PF01055">
    <property type="entry name" value="Glyco_hydro_31_2nd"/>
    <property type="match status" value="1"/>
</dbReference>
<comment type="similarity">
    <text evidence="1 6">Belongs to the glycosyl hydrolase 31 family.</text>
</comment>
<evidence type="ECO:0000259" key="8">
    <source>
        <dbReference type="Pfam" id="PF13802"/>
    </source>
</evidence>
<comment type="catalytic activity">
    <reaction evidence="4">
        <text>Hydrolysis of terminal, non-reducing alpha-D-xylose residues with release of alpha-D-xylose.</text>
        <dbReference type="EC" id="3.2.1.177"/>
    </reaction>
</comment>
<name>A0A8H7PCT7_MORIS</name>
<gene>
    <name evidence="10" type="ORF">INT43_008279</name>
</gene>
<dbReference type="InterPro" id="IPR017853">
    <property type="entry name" value="GH"/>
</dbReference>
<dbReference type="GO" id="GO:0030246">
    <property type="term" value="F:carbohydrate binding"/>
    <property type="evidence" value="ECO:0007669"/>
    <property type="project" value="InterPro"/>
</dbReference>
<dbReference type="NCBIfam" id="NF007940">
    <property type="entry name" value="PRK10658.1"/>
    <property type="match status" value="1"/>
</dbReference>
<dbReference type="CDD" id="cd14752">
    <property type="entry name" value="GH31_N"/>
    <property type="match status" value="1"/>
</dbReference>
<keyword evidence="11" id="KW-1185">Reference proteome</keyword>
<evidence type="ECO:0000256" key="3">
    <source>
        <dbReference type="ARBA" id="ARBA00023295"/>
    </source>
</evidence>
<dbReference type="InterPro" id="IPR000322">
    <property type="entry name" value="Glyco_hydro_31_TIM"/>
</dbReference>
<sequence length="783" mass="87867">MKFTDGCWRDKTDVTFSHAIETVPGSIAIKGDNKEVLRALCTTKHTKHRGDTLNRPTVTLESYSPAKDVIATKATHFIARNRAYKQVEVHKSENVKADIKIEETSCNISSGGLTAKLSTEPSSFKISYSGSENELLTEALDVSWIQAKSDLYEGMKATQSFVNPADTESTIQVRNHMSVLLSLAPGEYVYGLGERFGPWIKNGQSIDTWNEDGGTSSGIAYKNVPFYMTNKGYGVFFNHSEAVSFEVQSEKMSGVQASIQGESITWYVIYGPTPAAILEKYTALLGRPGLPPQWSFGLWLSTSFVTNYDEKTVTGFLDGMKDRDIPLSVFHFDCFWMKPYRWCDFEFDGDYFPDPKSFLDNLHKRGLKVCVWINSWIGQESGIFEEADEQGFLVKRLDGTSFQSDDWQAGKGVVDFTNPDACKWFQSKLEHLMDLGVDTFKTDFGERIVWKGVKYHDGSDPVQMHNQYTQLYNKCVWEVLERRRGKGEACLFARSAAAGGQQFPVHWGGDSDTSWFSMAETLRAGLSLAVSGFGFWSHDIAGFKTGSGNDFTNPVGAIYKRWVQFGLLSSHSRLHGSSSYRVPWIIDDEACVVLEKFVKLKMRLMPYLWRESVRANKSGTPLMRPMFWEFPQDRSVWPLDQQYMLGPSLLIAPIFNDTGDVEYYVPEGTWVGLLDGKKRVGPRWVKENHDFMSLPILLRENHVVVLGSDDSKPEYDYTQDFTVVVGSKDVDATTAIVDAGGKECVIIKVSQGTVQAENANSGWKTQILGSEEQPASGSKVELK</sequence>
<evidence type="ECO:0000256" key="6">
    <source>
        <dbReference type="RuleBase" id="RU361185"/>
    </source>
</evidence>
<dbReference type="EC" id="3.2.1.177" evidence="5"/>
<feature type="domain" description="Glycosyl hydrolase family 31 C-terminal" evidence="9">
    <location>
        <begin position="619"/>
        <end position="704"/>
    </location>
</feature>
<dbReference type="SUPFAM" id="SSF74650">
    <property type="entry name" value="Galactose mutarotase-like"/>
    <property type="match status" value="1"/>
</dbReference>
<dbReference type="PANTHER" id="PTHR43053:SF4">
    <property type="entry name" value="MYOGENESIS-REGULATING GLYCOSIDASE"/>
    <property type="match status" value="1"/>
</dbReference>
<dbReference type="InterPro" id="IPR025887">
    <property type="entry name" value="Glyco_hydro_31_N_dom"/>
</dbReference>
<dbReference type="GO" id="GO:0061634">
    <property type="term" value="F:alpha-D-xyloside xylohydrolase"/>
    <property type="evidence" value="ECO:0007669"/>
    <property type="project" value="UniProtKB-EC"/>
</dbReference>
<evidence type="ECO:0000256" key="1">
    <source>
        <dbReference type="ARBA" id="ARBA00007806"/>
    </source>
</evidence>
<dbReference type="InterPro" id="IPR048395">
    <property type="entry name" value="Glyco_hydro_31_C"/>
</dbReference>
<dbReference type="CDD" id="cd06593">
    <property type="entry name" value="GH31_xylosidase_YicI"/>
    <property type="match status" value="1"/>
</dbReference>
<dbReference type="SUPFAM" id="SSF51445">
    <property type="entry name" value="(Trans)glycosidases"/>
    <property type="match status" value="1"/>
</dbReference>
<dbReference type="FunFam" id="3.20.20.80:FF:000053">
    <property type="entry name" value="Alpha-xylosidase YicI"/>
    <property type="match status" value="1"/>
</dbReference>
<keyword evidence="2 6" id="KW-0378">Hydrolase</keyword>
<evidence type="ECO:0000259" key="7">
    <source>
        <dbReference type="Pfam" id="PF01055"/>
    </source>
</evidence>
<proteinExistence type="inferred from homology"/>
<evidence type="ECO:0000313" key="11">
    <source>
        <dbReference type="Proteomes" id="UP000654370"/>
    </source>
</evidence>
<dbReference type="SUPFAM" id="SSF51011">
    <property type="entry name" value="Glycosyl hydrolase domain"/>
    <property type="match status" value="1"/>
</dbReference>
<dbReference type="EMBL" id="JAEPQZ010000020">
    <property type="protein sequence ID" value="KAG2171553.1"/>
    <property type="molecule type" value="Genomic_DNA"/>
</dbReference>
<dbReference type="Gene3D" id="2.60.40.1760">
    <property type="entry name" value="glycosyl hydrolase (family 31)"/>
    <property type="match status" value="1"/>
</dbReference>
<evidence type="ECO:0000313" key="10">
    <source>
        <dbReference type="EMBL" id="KAG2171553.1"/>
    </source>
</evidence>
<dbReference type="InterPro" id="IPR011013">
    <property type="entry name" value="Gal_mutarotase_sf_dom"/>
</dbReference>
<reference evidence="10" key="1">
    <citation type="submission" date="2020-12" db="EMBL/GenBank/DDBJ databases">
        <title>Metabolic potential, ecology and presence of endohyphal bacteria is reflected in genomic diversity of Mucoromycotina.</title>
        <authorList>
            <person name="Muszewska A."/>
            <person name="Okrasinska A."/>
            <person name="Steczkiewicz K."/>
            <person name="Drgas O."/>
            <person name="Orlowska M."/>
            <person name="Perlinska-Lenart U."/>
            <person name="Aleksandrzak-Piekarczyk T."/>
            <person name="Szatraj K."/>
            <person name="Zielenkiewicz U."/>
            <person name="Pilsyk S."/>
            <person name="Malc E."/>
            <person name="Mieczkowski P."/>
            <person name="Kruszewska J.S."/>
            <person name="Biernat P."/>
            <person name="Pawlowska J."/>
        </authorList>
    </citation>
    <scope>NUCLEOTIDE SEQUENCE</scope>
    <source>
        <strain evidence="10">WA0000067209</strain>
    </source>
</reference>
<feature type="domain" description="Glycoside hydrolase family 31 TIM barrel" evidence="7">
    <location>
        <begin position="288"/>
        <end position="609"/>
    </location>
</feature>
<evidence type="ECO:0000256" key="4">
    <source>
        <dbReference type="ARBA" id="ARBA00052064"/>
    </source>
</evidence>
<evidence type="ECO:0000259" key="9">
    <source>
        <dbReference type="Pfam" id="PF21365"/>
    </source>
</evidence>
<dbReference type="Pfam" id="PF21365">
    <property type="entry name" value="Glyco_hydro_31_3rd"/>
    <property type="match status" value="1"/>
</dbReference>
<dbReference type="Gene3D" id="2.60.40.1180">
    <property type="entry name" value="Golgi alpha-mannosidase II"/>
    <property type="match status" value="1"/>
</dbReference>
<accession>A0A8H7PCT7</accession>
<dbReference type="Pfam" id="PF13802">
    <property type="entry name" value="Gal_mutarotas_2"/>
    <property type="match status" value="1"/>
</dbReference>
<dbReference type="OrthoDB" id="1334205at2759"/>
<dbReference type="AlphaFoldDB" id="A0A8H7PCT7"/>
<comment type="caution">
    <text evidence="10">The sequence shown here is derived from an EMBL/GenBank/DDBJ whole genome shotgun (WGS) entry which is preliminary data.</text>
</comment>